<dbReference type="SUPFAM" id="SSF52540">
    <property type="entry name" value="P-loop containing nucleoside triphosphate hydrolases"/>
    <property type="match status" value="1"/>
</dbReference>
<dbReference type="InterPro" id="IPR027417">
    <property type="entry name" value="P-loop_NTPase"/>
</dbReference>
<keyword evidence="6" id="KW-1185">Reference proteome</keyword>
<dbReference type="PANTHER" id="PTHR42794:SF2">
    <property type="entry name" value="ABC TRANSPORTER ATP-BINDING PROTEIN"/>
    <property type="match status" value="1"/>
</dbReference>
<evidence type="ECO:0000256" key="1">
    <source>
        <dbReference type="ARBA" id="ARBA00005417"/>
    </source>
</evidence>
<feature type="domain" description="ABC transporter" evidence="4">
    <location>
        <begin position="29"/>
        <end position="262"/>
    </location>
</feature>
<keyword evidence="2" id="KW-0547">Nucleotide-binding</keyword>
<evidence type="ECO:0000313" key="5">
    <source>
        <dbReference type="EMBL" id="MCZ4092941.1"/>
    </source>
</evidence>
<dbReference type="GO" id="GO:0005524">
    <property type="term" value="F:ATP binding"/>
    <property type="evidence" value="ECO:0007669"/>
    <property type="project" value="UniProtKB-KW"/>
</dbReference>
<sequence length="298" mass="31813">MSCDKFNGPRDAGGQPLYAFPDPAAGASLRVEGLEWGPRAGLRLVRNISFSVAPGSRLAIIGPNGAGKTSLLRCLYRAVEPIAGRVEIDGVSLWAMTAREAARTIAVVLQEMPGDFPFSVRDVVMMGRIPRREGISGWSDRDRERVAHALVHLDLAHLARRQFATLSGGEKQRVLIARALAQEPKIIILDEPTNHLDIRHQLEILDLLQTLKLTIVTTLHDINLAAEFATDVAILTEGRLAAFGPPETVLQPSALSAAFGVHATAHGDAAGCSRFSFALSPPAAPAVARASSSTGATR</sequence>
<comment type="caution">
    <text evidence="5">The sequence shown here is derived from an EMBL/GenBank/DDBJ whole genome shotgun (WGS) entry which is preliminary data.</text>
</comment>
<evidence type="ECO:0000256" key="3">
    <source>
        <dbReference type="ARBA" id="ARBA00022840"/>
    </source>
</evidence>
<dbReference type="InterPro" id="IPR003593">
    <property type="entry name" value="AAA+_ATPase"/>
</dbReference>
<evidence type="ECO:0000259" key="4">
    <source>
        <dbReference type="PROSITE" id="PS50893"/>
    </source>
</evidence>
<name>A0ABT4KNM2_9HYPH</name>
<dbReference type="InterPro" id="IPR003439">
    <property type="entry name" value="ABC_transporter-like_ATP-bd"/>
</dbReference>
<dbReference type="SMART" id="SM00382">
    <property type="entry name" value="AAA"/>
    <property type="match status" value="1"/>
</dbReference>
<comment type="similarity">
    <text evidence="1">Belongs to the ABC transporter superfamily.</text>
</comment>
<dbReference type="CDD" id="cd03214">
    <property type="entry name" value="ABC_Iron-Siderophores_B12_Hemin"/>
    <property type="match status" value="1"/>
</dbReference>
<keyword evidence="3 5" id="KW-0067">ATP-binding</keyword>
<evidence type="ECO:0000256" key="2">
    <source>
        <dbReference type="ARBA" id="ARBA00022741"/>
    </source>
</evidence>
<dbReference type="PROSITE" id="PS50893">
    <property type="entry name" value="ABC_TRANSPORTER_2"/>
    <property type="match status" value="1"/>
</dbReference>
<dbReference type="EMBL" id="JAPVOI010000004">
    <property type="protein sequence ID" value="MCZ4092941.1"/>
    <property type="molecule type" value="Genomic_DNA"/>
</dbReference>
<dbReference type="Gene3D" id="3.40.50.300">
    <property type="entry name" value="P-loop containing nucleotide triphosphate hydrolases"/>
    <property type="match status" value="1"/>
</dbReference>
<protein>
    <submittedName>
        <fullName evidence="5">ABC transporter ATP-binding protein</fullName>
    </submittedName>
</protein>
<reference evidence="5" key="1">
    <citation type="submission" date="2022-10" db="EMBL/GenBank/DDBJ databases">
        <title>Whole genome sequencing of three plant growth promoting bacteria isolated from Vachellia tortilis subsp. raddiana in Morocco.</title>
        <authorList>
            <person name="Hnini M."/>
            <person name="Zouagui R."/>
            <person name="Zouagui H."/>
            <person name="Chemao Elfihri M.-W."/>
            <person name="Ibrahimi A."/>
            <person name="Sbabou L."/>
            <person name="Aurag J."/>
        </authorList>
    </citation>
    <scope>NUCLEOTIDE SEQUENCE</scope>
    <source>
        <strain evidence="5">LMR678</strain>
    </source>
</reference>
<dbReference type="RefSeq" id="WP_269283914.1">
    <property type="nucleotide sequence ID" value="NZ_JAPVOI010000004.1"/>
</dbReference>
<organism evidence="5 6">
    <name type="scientific">Sinorhizobium psoraleae</name>
    <dbReference type="NCBI Taxonomy" id="520838"/>
    <lineage>
        <taxon>Bacteria</taxon>
        <taxon>Pseudomonadati</taxon>
        <taxon>Pseudomonadota</taxon>
        <taxon>Alphaproteobacteria</taxon>
        <taxon>Hyphomicrobiales</taxon>
        <taxon>Rhizobiaceae</taxon>
        <taxon>Sinorhizobium/Ensifer group</taxon>
        <taxon>Sinorhizobium</taxon>
    </lineage>
</organism>
<dbReference type="PANTHER" id="PTHR42794">
    <property type="entry name" value="HEMIN IMPORT ATP-BINDING PROTEIN HMUV"/>
    <property type="match status" value="1"/>
</dbReference>
<dbReference type="Proteomes" id="UP001079430">
    <property type="component" value="Unassembled WGS sequence"/>
</dbReference>
<dbReference type="Pfam" id="PF00005">
    <property type="entry name" value="ABC_tran"/>
    <property type="match status" value="1"/>
</dbReference>
<proteinExistence type="inferred from homology"/>
<accession>A0ABT4KNM2</accession>
<gene>
    <name evidence="5" type="ORF">O3W52_23600</name>
</gene>
<evidence type="ECO:0000313" key="6">
    <source>
        <dbReference type="Proteomes" id="UP001079430"/>
    </source>
</evidence>
<dbReference type="PROSITE" id="PS00211">
    <property type="entry name" value="ABC_TRANSPORTER_1"/>
    <property type="match status" value="1"/>
</dbReference>
<dbReference type="InterPro" id="IPR017871">
    <property type="entry name" value="ABC_transporter-like_CS"/>
</dbReference>